<dbReference type="EMBL" id="LAZR01000105">
    <property type="protein sequence ID" value="KKN91245.1"/>
    <property type="molecule type" value="Genomic_DNA"/>
</dbReference>
<comment type="caution">
    <text evidence="2">The sequence shown here is derived from an EMBL/GenBank/DDBJ whole genome shotgun (WGS) entry which is preliminary data.</text>
</comment>
<feature type="region of interest" description="Disordered" evidence="1">
    <location>
        <begin position="41"/>
        <end position="68"/>
    </location>
</feature>
<evidence type="ECO:0000256" key="1">
    <source>
        <dbReference type="SAM" id="MobiDB-lite"/>
    </source>
</evidence>
<evidence type="ECO:0000313" key="2">
    <source>
        <dbReference type="EMBL" id="KKN91245.1"/>
    </source>
</evidence>
<proteinExistence type="predicted"/>
<organism evidence="2">
    <name type="scientific">marine sediment metagenome</name>
    <dbReference type="NCBI Taxonomy" id="412755"/>
    <lineage>
        <taxon>unclassified sequences</taxon>
        <taxon>metagenomes</taxon>
        <taxon>ecological metagenomes</taxon>
    </lineage>
</organism>
<protein>
    <recommendedName>
        <fullName evidence="3">DUF2997 domain-containing protein</fullName>
    </recommendedName>
</protein>
<name>A0A0F9UDH5_9ZZZZ</name>
<sequence length="68" mass="7707">MREQKKVIIDIDPDGNCSIGGEGFVGPECGHFLSEIEESLGTQISQKDKPEYRQRHTTSNRNRQCEGR</sequence>
<gene>
    <name evidence="2" type="ORF">LCGC14_0221130</name>
</gene>
<accession>A0A0F9UDH5</accession>
<dbReference type="InterPro" id="IPR021375">
    <property type="entry name" value="DUF2997"/>
</dbReference>
<dbReference type="Pfam" id="PF11211">
    <property type="entry name" value="DUF2997"/>
    <property type="match status" value="1"/>
</dbReference>
<evidence type="ECO:0008006" key="3">
    <source>
        <dbReference type="Google" id="ProtNLM"/>
    </source>
</evidence>
<reference evidence="2" key="1">
    <citation type="journal article" date="2015" name="Nature">
        <title>Complex archaea that bridge the gap between prokaryotes and eukaryotes.</title>
        <authorList>
            <person name="Spang A."/>
            <person name="Saw J.H."/>
            <person name="Jorgensen S.L."/>
            <person name="Zaremba-Niedzwiedzka K."/>
            <person name="Martijn J."/>
            <person name="Lind A.E."/>
            <person name="van Eijk R."/>
            <person name="Schleper C."/>
            <person name="Guy L."/>
            <person name="Ettema T.J."/>
        </authorList>
    </citation>
    <scope>NUCLEOTIDE SEQUENCE</scope>
</reference>
<dbReference type="AlphaFoldDB" id="A0A0F9UDH5"/>